<comment type="caution">
    <text evidence="2">The sequence shown here is derived from an EMBL/GenBank/DDBJ whole genome shotgun (WGS) entry which is preliminary data.</text>
</comment>
<dbReference type="Proteomes" id="UP000324222">
    <property type="component" value="Unassembled WGS sequence"/>
</dbReference>
<dbReference type="EMBL" id="VSRR010002740">
    <property type="protein sequence ID" value="MPC33000.1"/>
    <property type="molecule type" value="Genomic_DNA"/>
</dbReference>
<keyword evidence="3" id="KW-1185">Reference proteome</keyword>
<evidence type="ECO:0000313" key="2">
    <source>
        <dbReference type="EMBL" id="MPC33000.1"/>
    </source>
</evidence>
<accession>A0A5B7EF58</accession>
<organism evidence="2 3">
    <name type="scientific">Portunus trituberculatus</name>
    <name type="common">Swimming crab</name>
    <name type="synonym">Neptunus trituberculatus</name>
    <dbReference type="NCBI Taxonomy" id="210409"/>
    <lineage>
        <taxon>Eukaryota</taxon>
        <taxon>Metazoa</taxon>
        <taxon>Ecdysozoa</taxon>
        <taxon>Arthropoda</taxon>
        <taxon>Crustacea</taxon>
        <taxon>Multicrustacea</taxon>
        <taxon>Malacostraca</taxon>
        <taxon>Eumalacostraca</taxon>
        <taxon>Eucarida</taxon>
        <taxon>Decapoda</taxon>
        <taxon>Pleocyemata</taxon>
        <taxon>Brachyura</taxon>
        <taxon>Eubrachyura</taxon>
        <taxon>Portunoidea</taxon>
        <taxon>Portunidae</taxon>
        <taxon>Portuninae</taxon>
        <taxon>Portunus</taxon>
    </lineage>
</organism>
<protein>
    <submittedName>
        <fullName evidence="2">Uncharacterized protein</fullName>
    </submittedName>
</protein>
<sequence length="88" mass="9315">MCFGCVLSVFGCVLVMAVSYLSEFHINVKYFLGNASVIVSLLVLGGKGLDEGDNAGTNVWGEAGPMSAYQVCREEGKSSVSFGLVWKA</sequence>
<feature type="signal peptide" evidence="1">
    <location>
        <begin position="1"/>
        <end position="17"/>
    </location>
</feature>
<keyword evidence="1" id="KW-0732">Signal</keyword>
<dbReference type="AlphaFoldDB" id="A0A5B7EF58"/>
<proteinExistence type="predicted"/>
<name>A0A5B7EF58_PORTR</name>
<feature type="chain" id="PRO_5022871497" evidence="1">
    <location>
        <begin position="18"/>
        <end position="88"/>
    </location>
</feature>
<evidence type="ECO:0000313" key="3">
    <source>
        <dbReference type="Proteomes" id="UP000324222"/>
    </source>
</evidence>
<reference evidence="2 3" key="1">
    <citation type="submission" date="2019-05" db="EMBL/GenBank/DDBJ databases">
        <title>Another draft genome of Portunus trituberculatus and its Hox gene families provides insights of decapod evolution.</title>
        <authorList>
            <person name="Jeong J.-H."/>
            <person name="Song I."/>
            <person name="Kim S."/>
            <person name="Choi T."/>
            <person name="Kim D."/>
            <person name="Ryu S."/>
            <person name="Kim W."/>
        </authorList>
    </citation>
    <scope>NUCLEOTIDE SEQUENCE [LARGE SCALE GENOMIC DNA]</scope>
    <source>
        <tissue evidence="2">Muscle</tissue>
    </source>
</reference>
<evidence type="ECO:0000256" key="1">
    <source>
        <dbReference type="SAM" id="SignalP"/>
    </source>
</evidence>
<gene>
    <name evidence="2" type="ORF">E2C01_026338</name>
</gene>